<evidence type="ECO:0000256" key="1">
    <source>
        <dbReference type="ARBA" id="ARBA00003195"/>
    </source>
</evidence>
<evidence type="ECO:0000313" key="12">
    <source>
        <dbReference type="Proteomes" id="UP001565368"/>
    </source>
</evidence>
<dbReference type="RefSeq" id="XP_069210092.1">
    <property type="nucleotide sequence ID" value="XM_069352674.1"/>
</dbReference>
<comment type="subcellular location">
    <subcellularLocation>
        <location evidence="2">Mitochondrion inner membrane</location>
        <topology evidence="2">Peripheral membrane protein</topology>
        <orientation evidence="2">Matrix side</orientation>
    </subcellularLocation>
</comment>
<organism evidence="11 12">
    <name type="scientific">Vanrija albida</name>
    <dbReference type="NCBI Taxonomy" id="181172"/>
    <lineage>
        <taxon>Eukaryota</taxon>
        <taxon>Fungi</taxon>
        <taxon>Dikarya</taxon>
        <taxon>Basidiomycota</taxon>
        <taxon>Agaricomycotina</taxon>
        <taxon>Tremellomycetes</taxon>
        <taxon>Trichosporonales</taxon>
        <taxon>Trichosporonaceae</taxon>
        <taxon>Vanrija</taxon>
    </lineage>
</organism>
<evidence type="ECO:0000256" key="7">
    <source>
        <dbReference type="ARBA" id="ARBA00022982"/>
    </source>
</evidence>
<evidence type="ECO:0000256" key="2">
    <source>
        <dbReference type="ARBA" id="ARBA00004443"/>
    </source>
</evidence>
<name>A0ABR3Q728_9TREE</name>
<evidence type="ECO:0000256" key="5">
    <source>
        <dbReference type="ARBA" id="ARBA00022660"/>
    </source>
</evidence>
<dbReference type="SUPFAM" id="SSF52833">
    <property type="entry name" value="Thioredoxin-like"/>
    <property type="match status" value="1"/>
</dbReference>
<dbReference type="PANTHER" id="PTHR12878:SF0">
    <property type="entry name" value="NADH DEHYDROGENASE [UBIQUINONE] 1 ALPHA SUBCOMPLEX SUBUNIT 2"/>
    <property type="match status" value="1"/>
</dbReference>
<dbReference type="Proteomes" id="UP001565368">
    <property type="component" value="Unassembled WGS sequence"/>
</dbReference>
<dbReference type="SMART" id="SM00916">
    <property type="entry name" value="L51_S25_CI-B8"/>
    <property type="match status" value="1"/>
</dbReference>
<comment type="similarity">
    <text evidence="3">Belongs to the complex I NDUFA2 subunit family.</text>
</comment>
<dbReference type="EMBL" id="JBBXJM010000003">
    <property type="protein sequence ID" value="KAL1410148.1"/>
    <property type="molecule type" value="Genomic_DNA"/>
</dbReference>
<gene>
    <name evidence="11" type="ORF">Q8F55_004151</name>
</gene>
<dbReference type="InterPro" id="IPR036249">
    <property type="entry name" value="Thioredoxin-like_sf"/>
</dbReference>
<dbReference type="PANTHER" id="PTHR12878">
    <property type="entry name" value="NADH-UBIQUINONE OXIDOREDUCTASE B8 SUBUNIT"/>
    <property type="match status" value="1"/>
</dbReference>
<keyword evidence="5" id="KW-0679">Respiratory chain</keyword>
<keyword evidence="6" id="KW-0999">Mitochondrion inner membrane</keyword>
<dbReference type="Gene3D" id="3.40.30.10">
    <property type="entry name" value="Glutaredoxin"/>
    <property type="match status" value="1"/>
</dbReference>
<keyword evidence="4" id="KW-0813">Transport</keyword>
<dbReference type="InterPro" id="IPR016464">
    <property type="entry name" value="NADH_Ub_cplx-1_asu_su-2"/>
</dbReference>
<dbReference type="Pfam" id="PF05047">
    <property type="entry name" value="L51_S25_CI-B8"/>
    <property type="match status" value="1"/>
</dbReference>
<dbReference type="PIRSF" id="PIRSF005822">
    <property type="entry name" value="NDUA2"/>
    <property type="match status" value="1"/>
</dbReference>
<keyword evidence="9" id="KW-0472">Membrane</keyword>
<keyword evidence="8" id="KW-0496">Mitochondrion</keyword>
<protein>
    <recommendedName>
        <fullName evidence="10">Ribosomal protein/NADH dehydrogenase domain-containing protein</fullName>
    </recommendedName>
</protein>
<evidence type="ECO:0000256" key="6">
    <source>
        <dbReference type="ARBA" id="ARBA00022792"/>
    </source>
</evidence>
<evidence type="ECO:0000256" key="9">
    <source>
        <dbReference type="ARBA" id="ARBA00023136"/>
    </source>
</evidence>
<evidence type="ECO:0000313" key="11">
    <source>
        <dbReference type="EMBL" id="KAL1410148.1"/>
    </source>
</evidence>
<evidence type="ECO:0000256" key="4">
    <source>
        <dbReference type="ARBA" id="ARBA00022448"/>
    </source>
</evidence>
<evidence type="ECO:0000256" key="8">
    <source>
        <dbReference type="ARBA" id="ARBA00023128"/>
    </source>
</evidence>
<dbReference type="InterPro" id="IPR007741">
    <property type="entry name" value="Ribosomal_mL43/mS25/NADH_DH"/>
</dbReference>
<keyword evidence="7" id="KW-0249">Electron transport</keyword>
<evidence type="ECO:0000256" key="3">
    <source>
        <dbReference type="ARBA" id="ARBA00008939"/>
    </source>
</evidence>
<sequence length="91" mass="9764">MSLKQLPKAVKELRVHLCQTSPASAGVRQWISASYPALKASNPDVKVLIREAQGVSPRAFVRFERGVESQTGLDNFSANDVSAALAKLAGQ</sequence>
<dbReference type="GeneID" id="95985194"/>
<keyword evidence="12" id="KW-1185">Reference proteome</keyword>
<accession>A0ABR3Q728</accession>
<comment type="caution">
    <text evidence="11">The sequence shown here is derived from an EMBL/GenBank/DDBJ whole genome shotgun (WGS) entry which is preliminary data.</text>
</comment>
<reference evidence="11 12" key="1">
    <citation type="submission" date="2023-08" db="EMBL/GenBank/DDBJ databases">
        <title>Annotated Genome Sequence of Vanrija albida AlHP1.</title>
        <authorList>
            <person name="Herzog R."/>
        </authorList>
    </citation>
    <scope>NUCLEOTIDE SEQUENCE [LARGE SCALE GENOMIC DNA]</scope>
    <source>
        <strain evidence="11 12">AlHP1</strain>
    </source>
</reference>
<evidence type="ECO:0000259" key="10">
    <source>
        <dbReference type="SMART" id="SM00916"/>
    </source>
</evidence>
<feature type="domain" description="Ribosomal protein/NADH dehydrogenase" evidence="10">
    <location>
        <begin position="19"/>
        <end position="91"/>
    </location>
</feature>
<proteinExistence type="inferred from homology"/>
<comment type="function">
    <text evidence="1">Accessory subunit of the mitochondrial membrane respiratory chain NADH dehydrogenase (Complex I), that is believed not to be involved in catalysis. Complex I functions in the transfer of electrons from NADH to the respiratory chain. The immediate electron acceptor for the enzyme is believed to be ubiquinone.</text>
</comment>